<proteinExistence type="predicted"/>
<geneLocation type="plasmid" evidence="1 2">
    <name>pET35</name>
</geneLocation>
<organism evidence="1 2">
    <name type="scientific">Erwinia tasmaniensis (strain DSM 17950 / CFBP 7177 / CIP 109463 / NCPPB 4357 / Et1/99)</name>
    <dbReference type="NCBI Taxonomy" id="465817"/>
    <lineage>
        <taxon>Bacteria</taxon>
        <taxon>Pseudomonadati</taxon>
        <taxon>Pseudomonadota</taxon>
        <taxon>Gammaproteobacteria</taxon>
        <taxon>Enterobacterales</taxon>
        <taxon>Erwiniaceae</taxon>
        <taxon>Erwinia</taxon>
    </lineage>
</organism>
<dbReference type="RefSeq" id="WP_012443197.1">
    <property type="nucleotide sequence ID" value="NC_010696.1"/>
</dbReference>
<dbReference type="OrthoDB" id="9934916at2"/>
<name>B2VAS1_ERWT9</name>
<dbReference type="HOGENOM" id="CLU_1419529_0_0_6"/>
<reference evidence="1 2" key="1">
    <citation type="journal article" date="2008" name="Environ. Microbiol.">
        <title>The genome of Erwinia tasmaniensis strain Et1/99, a non-pathogenic bacterium in the genus Erwinia.</title>
        <authorList>
            <person name="Kube M."/>
            <person name="Migdoll A.M."/>
            <person name="Mueller I."/>
            <person name="Kuhl H."/>
            <person name="Beck A."/>
            <person name="Reinhardt R."/>
            <person name="Geider K."/>
        </authorList>
    </citation>
    <scope>NUCLEOTIDE SEQUENCE [LARGE SCALE GENOMIC DNA]</scope>
    <source>
        <strain evidence="2">DSM 17950 / CFBP 7177 / CIP 109463 / NCPPB 4357 / Et1/99</strain>
        <plasmid evidence="2">pET35</plasmid>
    </source>
</reference>
<dbReference type="Proteomes" id="UP000001726">
    <property type="component" value="Plasmid pET35"/>
</dbReference>
<accession>B2VAS1</accession>
<dbReference type="AlphaFoldDB" id="B2VAS1"/>
<protein>
    <submittedName>
        <fullName evidence="1">Uncharacterized protein</fullName>
    </submittedName>
</protein>
<sequence>MSDIKDNESFTYAHQDIKKTLERVIETAQKVRDAGAALFDRALDWYSKEDQVTTLDTITSNTKMLSKVDGLCNYIALHIDKDDPLWASPSNMKKFESMTTDEIINNYKEATDQLKKDVLTLEGVTTILHPSIQEEKQLYNFVVSDIKDNANGIFVSLNEIEKAHDMNNIRTSIARGEDISPRSVGAFIPRK</sequence>
<evidence type="ECO:0000313" key="1">
    <source>
        <dbReference type="EMBL" id="CAO94840.1"/>
    </source>
</evidence>
<evidence type="ECO:0000313" key="2">
    <source>
        <dbReference type="Proteomes" id="UP000001726"/>
    </source>
</evidence>
<dbReference type="EMBL" id="CU468130">
    <property type="protein sequence ID" value="CAO94840.1"/>
    <property type="molecule type" value="Genomic_DNA"/>
</dbReference>
<keyword evidence="2" id="KW-1185">Reference proteome</keyword>
<keyword evidence="1" id="KW-0614">Plasmid</keyword>
<gene>
    <name evidence="1" type="ordered locus">ETA_pET350400</name>
</gene>
<dbReference type="KEGG" id="eta:ETA_pET350400"/>